<dbReference type="InterPro" id="IPR002491">
    <property type="entry name" value="ABC_transptr_periplasmic_BD"/>
</dbReference>
<accession>A0A506U7K0</accession>
<feature type="signal peptide" evidence="6">
    <location>
        <begin position="1"/>
        <end position="24"/>
    </location>
</feature>
<evidence type="ECO:0000256" key="1">
    <source>
        <dbReference type="ARBA" id="ARBA00004196"/>
    </source>
</evidence>
<evidence type="ECO:0000256" key="6">
    <source>
        <dbReference type="SAM" id="SignalP"/>
    </source>
</evidence>
<evidence type="ECO:0000256" key="2">
    <source>
        <dbReference type="ARBA" id="ARBA00008814"/>
    </source>
</evidence>
<dbReference type="OrthoDB" id="63946at2"/>
<dbReference type="AlphaFoldDB" id="A0A506U7K0"/>
<keyword evidence="5 6" id="KW-0732">Signal</keyword>
<keyword evidence="4" id="KW-0408">Iron</keyword>
<dbReference type="PROSITE" id="PS50983">
    <property type="entry name" value="FE_B12_PBP"/>
    <property type="match status" value="1"/>
</dbReference>
<reference evidence="8 9" key="1">
    <citation type="submission" date="2019-06" db="EMBL/GenBank/DDBJ databases">
        <authorList>
            <person name="Li M."/>
        </authorList>
    </citation>
    <scope>NUCLEOTIDE SEQUENCE [LARGE SCALE GENOMIC DNA]</scope>
    <source>
        <strain evidence="8 9">BGMRC2036</strain>
    </source>
</reference>
<dbReference type="InterPro" id="IPR051313">
    <property type="entry name" value="Bact_iron-sidero_bind"/>
</dbReference>
<dbReference type="GO" id="GO:1901678">
    <property type="term" value="P:iron coordination entity transport"/>
    <property type="evidence" value="ECO:0007669"/>
    <property type="project" value="UniProtKB-ARBA"/>
</dbReference>
<gene>
    <name evidence="8" type="ORF">FJU08_15935</name>
</gene>
<proteinExistence type="inferred from homology"/>
<comment type="subcellular location">
    <subcellularLocation>
        <location evidence="1">Cell envelope</location>
    </subcellularLocation>
</comment>
<evidence type="ECO:0000256" key="3">
    <source>
        <dbReference type="ARBA" id="ARBA00022448"/>
    </source>
</evidence>
<dbReference type="Proteomes" id="UP000318801">
    <property type="component" value="Unassembled WGS sequence"/>
</dbReference>
<dbReference type="PANTHER" id="PTHR30532:SF28">
    <property type="entry name" value="PETROBACTIN-BINDING PROTEIN YCLQ"/>
    <property type="match status" value="1"/>
</dbReference>
<dbReference type="EMBL" id="VHLG01000011">
    <property type="protein sequence ID" value="TPW28935.1"/>
    <property type="molecule type" value="Genomic_DNA"/>
</dbReference>
<feature type="domain" description="Fe/B12 periplasmic-binding" evidence="7">
    <location>
        <begin position="44"/>
        <end position="305"/>
    </location>
</feature>
<feature type="chain" id="PRO_5021387631" evidence="6">
    <location>
        <begin position="25"/>
        <end position="307"/>
    </location>
</feature>
<evidence type="ECO:0000256" key="5">
    <source>
        <dbReference type="ARBA" id="ARBA00022729"/>
    </source>
</evidence>
<protein>
    <submittedName>
        <fullName evidence="8">Siderophore ABC transporter substrate-binding protein</fullName>
    </submittedName>
</protein>
<dbReference type="GO" id="GO:0030288">
    <property type="term" value="C:outer membrane-bounded periplasmic space"/>
    <property type="evidence" value="ECO:0007669"/>
    <property type="project" value="TreeGrafter"/>
</dbReference>
<keyword evidence="3" id="KW-0813">Transport</keyword>
<dbReference type="RefSeq" id="WP_141150133.1">
    <property type="nucleotide sequence ID" value="NZ_VHLG01000011.1"/>
</dbReference>
<dbReference type="CDD" id="cd01140">
    <property type="entry name" value="FatB"/>
    <property type="match status" value="1"/>
</dbReference>
<evidence type="ECO:0000313" key="8">
    <source>
        <dbReference type="EMBL" id="TPW28935.1"/>
    </source>
</evidence>
<evidence type="ECO:0000259" key="7">
    <source>
        <dbReference type="PROSITE" id="PS50983"/>
    </source>
</evidence>
<comment type="caution">
    <text evidence="8">The sequence shown here is derived from an EMBL/GenBank/DDBJ whole genome shotgun (WGS) entry which is preliminary data.</text>
</comment>
<dbReference type="SUPFAM" id="SSF53807">
    <property type="entry name" value="Helical backbone' metal receptor"/>
    <property type="match status" value="1"/>
</dbReference>
<dbReference type="Gene3D" id="3.40.50.1980">
    <property type="entry name" value="Nitrogenase molybdenum iron protein domain"/>
    <property type="match status" value="2"/>
</dbReference>
<name>A0A506U7K0_9HYPH</name>
<comment type="similarity">
    <text evidence="2">Belongs to the bacterial solute-binding protein 8 family.</text>
</comment>
<keyword evidence="4" id="KW-0410">Iron transport</keyword>
<keyword evidence="4" id="KW-0406">Ion transport</keyword>
<organism evidence="8 9">
    <name type="scientific">Martelella alba</name>
    <dbReference type="NCBI Taxonomy" id="2590451"/>
    <lineage>
        <taxon>Bacteria</taxon>
        <taxon>Pseudomonadati</taxon>
        <taxon>Pseudomonadota</taxon>
        <taxon>Alphaproteobacteria</taxon>
        <taxon>Hyphomicrobiales</taxon>
        <taxon>Aurantimonadaceae</taxon>
        <taxon>Martelella</taxon>
    </lineage>
</organism>
<sequence length="307" mass="32398">MPSALSRLSLAAALLACTALPSFAEMISVTHASGTSEVETDPKTVVVFDLASLDTLNALGVKVAGVPTAPLPDELKQYAGDEYDKVGSLFEPDYEAVNALQPDLIIVAGRSQPKYAELAKIAPTIDLTIDNAHFLDSVEANARTLGQIFDRQDEVEARISALEQSVSALQGQTRDAGTALVLLTTGGKVSAFGPGSRFGNVYDLYGFAAADPGLDVGTHGQAVSFEYILKTNPDWLYVLDRDATIGQTGTAASVLLDNDLVDQTTAWQKGQVIYPDGGLLYLTTGGLYAEQALVDQVAARLKGEATD</sequence>
<evidence type="ECO:0000313" key="9">
    <source>
        <dbReference type="Proteomes" id="UP000318801"/>
    </source>
</evidence>
<evidence type="ECO:0000256" key="4">
    <source>
        <dbReference type="ARBA" id="ARBA00022496"/>
    </source>
</evidence>
<dbReference type="InterPro" id="IPR033870">
    <property type="entry name" value="FatB"/>
</dbReference>
<keyword evidence="9" id="KW-1185">Reference proteome</keyword>
<dbReference type="PANTHER" id="PTHR30532">
    <property type="entry name" value="IRON III DICITRATE-BINDING PERIPLASMIC PROTEIN"/>
    <property type="match status" value="1"/>
</dbReference>
<dbReference type="Pfam" id="PF01497">
    <property type="entry name" value="Peripla_BP_2"/>
    <property type="match status" value="1"/>
</dbReference>